<evidence type="ECO:0000256" key="1">
    <source>
        <dbReference type="SAM" id="MobiDB-lite"/>
    </source>
</evidence>
<reference evidence="3 4" key="1">
    <citation type="submission" date="2020-08" db="EMBL/GenBank/DDBJ databases">
        <title>Oceanospirillum sp. nov. isolated from marine sediment.</title>
        <authorList>
            <person name="Ji X."/>
        </authorList>
    </citation>
    <scope>NUCLEOTIDE SEQUENCE [LARGE SCALE GENOMIC DNA]</scope>
    <source>
        <strain evidence="3 4">D5</strain>
    </source>
</reference>
<dbReference type="PANTHER" id="PTHR34703">
    <property type="entry name" value="ANTIPORTER SUBUNIT MNHG2-RELATED"/>
    <property type="match status" value="1"/>
</dbReference>
<organism evidence="3 4">
    <name type="scientific">Oceanospirillum sediminis</name>
    <dbReference type="NCBI Taxonomy" id="2760088"/>
    <lineage>
        <taxon>Bacteria</taxon>
        <taxon>Pseudomonadati</taxon>
        <taxon>Pseudomonadota</taxon>
        <taxon>Gammaproteobacteria</taxon>
        <taxon>Oceanospirillales</taxon>
        <taxon>Oceanospirillaceae</taxon>
        <taxon>Oceanospirillum</taxon>
    </lineage>
</organism>
<feature type="transmembrane region" description="Helical" evidence="2">
    <location>
        <begin position="40"/>
        <end position="59"/>
    </location>
</feature>
<dbReference type="NCBIfam" id="TIGR01300">
    <property type="entry name" value="CPA3_mnhG_phaG"/>
    <property type="match status" value="1"/>
</dbReference>
<dbReference type="Proteomes" id="UP000565262">
    <property type="component" value="Unassembled WGS sequence"/>
</dbReference>
<dbReference type="GO" id="GO:0015385">
    <property type="term" value="F:sodium:proton antiporter activity"/>
    <property type="evidence" value="ECO:0007669"/>
    <property type="project" value="TreeGrafter"/>
</dbReference>
<evidence type="ECO:0000313" key="4">
    <source>
        <dbReference type="Proteomes" id="UP000565262"/>
    </source>
</evidence>
<dbReference type="Pfam" id="PF03334">
    <property type="entry name" value="PhaG_MnhG_YufB"/>
    <property type="match status" value="1"/>
</dbReference>
<comment type="caution">
    <text evidence="3">The sequence shown here is derived from an EMBL/GenBank/DDBJ whole genome shotgun (WGS) entry which is preliminary data.</text>
</comment>
<keyword evidence="2" id="KW-0472">Membrane</keyword>
<dbReference type="NCBIfam" id="NF009316">
    <property type="entry name" value="PRK12674.1-5"/>
    <property type="match status" value="1"/>
</dbReference>
<feature type="compositionally biased region" description="Polar residues" evidence="1">
    <location>
        <begin position="122"/>
        <end position="137"/>
    </location>
</feature>
<feature type="transmembrane region" description="Helical" evidence="2">
    <location>
        <begin position="6"/>
        <end position="28"/>
    </location>
</feature>
<dbReference type="PANTHER" id="PTHR34703:SF1">
    <property type="entry name" value="ANTIPORTER SUBUNIT MNHG2-RELATED"/>
    <property type="match status" value="1"/>
</dbReference>
<gene>
    <name evidence="3" type="ORF">H4O21_05795</name>
</gene>
<keyword evidence="4" id="KW-1185">Reference proteome</keyword>
<dbReference type="AlphaFoldDB" id="A0A839ILL9"/>
<evidence type="ECO:0000313" key="3">
    <source>
        <dbReference type="EMBL" id="MBB1486115.1"/>
    </source>
</evidence>
<evidence type="ECO:0000256" key="2">
    <source>
        <dbReference type="SAM" id="Phobius"/>
    </source>
</evidence>
<name>A0A839ILL9_9GAMM</name>
<feature type="compositionally biased region" description="Basic and acidic residues" evidence="1">
    <location>
        <begin position="104"/>
        <end position="117"/>
    </location>
</feature>
<dbReference type="EMBL" id="JACJFM010000005">
    <property type="protein sequence ID" value="MBB1486115.1"/>
    <property type="molecule type" value="Genomic_DNA"/>
</dbReference>
<keyword evidence="2" id="KW-1133">Transmembrane helix</keyword>
<keyword evidence="2" id="KW-0812">Transmembrane</keyword>
<sequence>MASWVEIIVACFLLLGGIFMFVGSLGLVRLPDLYTRLHGPTKATTLGIAGILLASSIMFSIKNGGLSVHEWLITLFLLITAPVTANMLAKTALHHDVKMLSRSRGHELMEPARHRYGPEGASENTKSGTESNNSKLP</sequence>
<feature type="region of interest" description="Disordered" evidence="1">
    <location>
        <begin position="104"/>
        <end position="137"/>
    </location>
</feature>
<dbReference type="InterPro" id="IPR005133">
    <property type="entry name" value="PhaG_MnhG_YufB"/>
</dbReference>
<proteinExistence type="predicted"/>
<feature type="transmembrane region" description="Helical" evidence="2">
    <location>
        <begin position="71"/>
        <end position="89"/>
    </location>
</feature>
<protein>
    <submittedName>
        <fullName evidence="3">Na+/H+ antiporter subunit G</fullName>
    </submittedName>
</protein>
<dbReference type="RefSeq" id="WP_182807897.1">
    <property type="nucleotide sequence ID" value="NZ_JACJFM010000005.1"/>
</dbReference>
<accession>A0A839ILL9</accession>